<evidence type="ECO:0000256" key="1">
    <source>
        <dbReference type="SAM" id="Phobius"/>
    </source>
</evidence>
<name>B2JAL4_NOSP7</name>
<dbReference type="AlphaFoldDB" id="B2JAL4"/>
<dbReference type="KEGG" id="npu:Npun_AF086"/>
<reference evidence="4" key="1">
    <citation type="submission" date="2008-04" db="EMBL/GenBank/DDBJ databases">
        <title>Complete sequence of plasmid 1 of Nostoc punctiforme ATCC 29133.</title>
        <authorList>
            <consortium name="US DOE Joint Genome Institute"/>
            <person name="Copeland A."/>
            <person name="Lucas S."/>
            <person name="Lapidus A."/>
            <person name="Glavina del Rio T."/>
            <person name="Dalin E."/>
            <person name="Tice H."/>
            <person name="Pitluck S."/>
            <person name="Chain P."/>
            <person name="Malfatti S."/>
            <person name="Shin M."/>
            <person name="Vergez L."/>
            <person name="Schmutz J."/>
            <person name="Larimer F."/>
            <person name="Land M."/>
            <person name="Hauser L."/>
            <person name="Kyrpides N."/>
            <person name="Kim E."/>
            <person name="Meeks J.C."/>
            <person name="Elhai J."/>
            <person name="Campbell E.L."/>
            <person name="Thiel T."/>
            <person name="Longmire J."/>
            <person name="Potts M."/>
            <person name="Atlas R."/>
        </authorList>
    </citation>
    <scope>NUCLEOTIDE SEQUENCE [LARGE SCALE GENOMIC DNA]</scope>
    <source>
        <strain evidence="4">ATCC 29133 / PCC 73102</strain>
        <plasmid evidence="4">Plasmid pNPUN01</plasmid>
    </source>
</reference>
<geneLocation type="plasmid" evidence="3 4">
    <name>pNPUN01</name>
</geneLocation>
<organism evidence="3 4">
    <name type="scientific">Nostoc punctiforme (strain ATCC 29133 / PCC 73102)</name>
    <dbReference type="NCBI Taxonomy" id="63737"/>
    <lineage>
        <taxon>Bacteria</taxon>
        <taxon>Bacillati</taxon>
        <taxon>Cyanobacteriota</taxon>
        <taxon>Cyanophyceae</taxon>
        <taxon>Nostocales</taxon>
        <taxon>Nostocaceae</taxon>
        <taxon>Nostoc</taxon>
    </lineage>
</organism>
<keyword evidence="3" id="KW-0614">Plasmid</keyword>
<dbReference type="PhylomeDB" id="B2JAL4"/>
<dbReference type="InterPro" id="IPR007890">
    <property type="entry name" value="CHASE2"/>
</dbReference>
<gene>
    <name evidence="3" type="ordered locus">Npun_AF086</name>
</gene>
<dbReference type="SMART" id="SM01080">
    <property type="entry name" value="CHASE2"/>
    <property type="match status" value="1"/>
</dbReference>
<protein>
    <submittedName>
        <fullName evidence="3">Putative Chase2 sensor protein</fullName>
    </submittedName>
</protein>
<dbReference type="OrthoDB" id="444941at2"/>
<dbReference type="Pfam" id="PF12770">
    <property type="entry name" value="CHAT"/>
    <property type="match status" value="1"/>
</dbReference>
<feature type="domain" description="CHASE2" evidence="2">
    <location>
        <begin position="414"/>
        <end position="742"/>
    </location>
</feature>
<proteinExistence type="predicted"/>
<evidence type="ECO:0000313" key="4">
    <source>
        <dbReference type="Proteomes" id="UP000001191"/>
    </source>
</evidence>
<dbReference type="RefSeq" id="WP_012412988.1">
    <property type="nucleotide sequence ID" value="NC_010631.1"/>
</dbReference>
<accession>B2JAL4</accession>
<feature type="transmembrane region" description="Helical" evidence="1">
    <location>
        <begin position="780"/>
        <end position="800"/>
    </location>
</feature>
<evidence type="ECO:0000313" key="3">
    <source>
        <dbReference type="EMBL" id="ACC84968.1"/>
    </source>
</evidence>
<feature type="transmembrane region" description="Helical" evidence="1">
    <location>
        <begin position="722"/>
        <end position="743"/>
    </location>
</feature>
<keyword evidence="1" id="KW-0812">Transmembrane</keyword>
<dbReference type="InterPro" id="IPR024983">
    <property type="entry name" value="CHAT_dom"/>
</dbReference>
<feature type="transmembrane region" description="Helical" evidence="1">
    <location>
        <begin position="755"/>
        <end position="774"/>
    </location>
</feature>
<evidence type="ECO:0000259" key="2">
    <source>
        <dbReference type="SMART" id="SM01080"/>
    </source>
</evidence>
<dbReference type="HOGENOM" id="CLU_338568_0_0_3"/>
<keyword evidence="4" id="KW-1185">Reference proteome</keyword>
<dbReference type="Proteomes" id="UP000001191">
    <property type="component" value="Plasmid pNPUN01"/>
</dbReference>
<dbReference type="EnsemblBacteria" id="ACC84968">
    <property type="protein sequence ID" value="ACC84968"/>
    <property type="gene ID" value="Npun_AF086"/>
</dbReference>
<dbReference type="Pfam" id="PF05226">
    <property type="entry name" value="CHASE2"/>
    <property type="match status" value="1"/>
</dbReference>
<sequence>MTAFIFNLKVQQFDQLCAFELSWGKGQQLGVTLAYPNDLDFKYQEWQRIYLRFYNTKLRSRVEEIGSFTAPPVDWHLQLVQAEAQLLSEFHHWLRSAELHEIRATIAQATRKDEHPNVDLFLTCNPLDLARLPWEAWEIGTEFSSSSSKIRIVRTPINRRETVSSPHDRRSGKTRILVILGDETGLDFQAEKQAMIFLKSVAKVEFIGWQPQESIPELKTKIVQAIASESGWDILLFAGHSNETNLTGGEIAIAPNTALSISEIAQPLIIAKQRGLQFAIFNSCNGLSIANKLIDLGLSQVAVMREPIHNQVAGEFLLEFIKALAQYQDVHESMITAAQHLKLENSLTYPSAYLIPSLFCHPEATLFRFQPSGIKPFIQYWRLSRKEAIALSILLLISLILPVQTFLLQWRVWVQAIYRDTTNQSITSTSPPPVLLVQIDEDSIIKAKISDPKPIDYKYLASLIDRLSADKAKVIGIDYLLSRHQPQSDRILAKSIQAAVSSPNHTLFVFAATGNQNKKWLQPLPEIANFNWSLSGDIKFYPWYISLLPHDDFQTQPWYFSNLLVLGQQLQQISDAPQPKLDSQTDYFQQMGDVSPRNLKSHRIILQSPRSRLQLITALSYQLWQMWLHPIADFSIPPNQIYHTIPAWKVLENQTPPQNLQQQVVIIIPGGYDEAGISQDGEDNFADANLPPAIKYWQPNTNLFTGGEYHAYMIHHLLNQRLVVPIPDFWVTGIALLLGKILYLQQKNRKYRWQWLLLMTIFTGIYGIISLQLYISTTAILLPCFLPSIGLWVYFVPNLLSSKKS</sequence>
<dbReference type="EMBL" id="CP001038">
    <property type="protein sequence ID" value="ACC84968.1"/>
    <property type="molecule type" value="Genomic_DNA"/>
</dbReference>
<keyword evidence="1" id="KW-0472">Membrane</keyword>
<keyword evidence="1" id="KW-1133">Transmembrane helix</keyword>